<dbReference type="AlphaFoldDB" id="A0A3M6TA84"/>
<evidence type="ECO:0000256" key="1">
    <source>
        <dbReference type="ARBA" id="ARBA00004184"/>
    </source>
</evidence>
<evidence type="ECO:0000256" key="22">
    <source>
        <dbReference type="RuleBase" id="RU000461"/>
    </source>
</evidence>
<dbReference type="InterPro" id="IPR002401">
    <property type="entry name" value="Cyt_P450_E_grp-I"/>
</dbReference>
<organism evidence="24 25">
    <name type="scientific">Pocillopora damicornis</name>
    <name type="common">Cauliflower coral</name>
    <name type="synonym">Millepora damicornis</name>
    <dbReference type="NCBI Taxonomy" id="46731"/>
    <lineage>
        <taxon>Eukaryota</taxon>
        <taxon>Metazoa</taxon>
        <taxon>Cnidaria</taxon>
        <taxon>Anthozoa</taxon>
        <taxon>Hexacorallia</taxon>
        <taxon>Scleractinia</taxon>
        <taxon>Astrocoeniina</taxon>
        <taxon>Pocilloporidae</taxon>
        <taxon>Pocillopora</taxon>
    </lineage>
</organism>
<dbReference type="Gene3D" id="1.10.630.10">
    <property type="entry name" value="Cytochrome P450"/>
    <property type="match status" value="1"/>
</dbReference>
<comment type="similarity">
    <text evidence="4 22">Belongs to the cytochrome P450 family.</text>
</comment>
<dbReference type="EC" id="1.14.14.16" evidence="14"/>
<dbReference type="GO" id="GO:0020037">
    <property type="term" value="F:heme binding"/>
    <property type="evidence" value="ECO:0007669"/>
    <property type="project" value="InterPro"/>
</dbReference>
<keyword evidence="25" id="KW-1185">Reference proteome</keyword>
<dbReference type="PRINTS" id="PR00385">
    <property type="entry name" value="P450"/>
</dbReference>
<evidence type="ECO:0000256" key="15">
    <source>
        <dbReference type="ARBA" id="ARBA00044116"/>
    </source>
</evidence>
<evidence type="ECO:0000256" key="20">
    <source>
        <dbReference type="ARBA" id="ARBA00044342"/>
    </source>
</evidence>
<evidence type="ECO:0000256" key="4">
    <source>
        <dbReference type="ARBA" id="ARBA00010617"/>
    </source>
</evidence>
<evidence type="ECO:0000256" key="9">
    <source>
        <dbReference type="ARBA" id="ARBA00023002"/>
    </source>
</evidence>
<evidence type="ECO:0000256" key="12">
    <source>
        <dbReference type="ARBA" id="ARBA00023121"/>
    </source>
</evidence>
<evidence type="ECO:0000313" key="25">
    <source>
        <dbReference type="Proteomes" id="UP000275408"/>
    </source>
</evidence>
<dbReference type="GO" id="GO:0005506">
    <property type="term" value="F:iron ion binding"/>
    <property type="evidence" value="ECO:0007669"/>
    <property type="project" value="InterPro"/>
</dbReference>
<evidence type="ECO:0000256" key="21">
    <source>
        <dbReference type="PIRSR" id="PIRSR602401-1"/>
    </source>
</evidence>
<keyword evidence="5 21" id="KW-0349">Heme</keyword>
<dbReference type="OMA" id="NCAMIAF"/>
<dbReference type="InterPro" id="IPR036396">
    <property type="entry name" value="Cyt_P450_sf"/>
</dbReference>
<dbReference type="GO" id="GO:0042446">
    <property type="term" value="P:hormone biosynthetic process"/>
    <property type="evidence" value="ECO:0007669"/>
    <property type="project" value="TreeGrafter"/>
</dbReference>
<dbReference type="PANTHER" id="PTHR24289:SF1">
    <property type="entry name" value="STEROID 17-ALPHA-HYDROXYLASE_17,20 LYASE"/>
    <property type="match status" value="1"/>
</dbReference>
<keyword evidence="8" id="KW-0492">Microsome</keyword>
<dbReference type="STRING" id="46731.A0A3M6TA84"/>
<evidence type="ECO:0000313" key="24">
    <source>
        <dbReference type="EMBL" id="RMX38253.1"/>
    </source>
</evidence>
<dbReference type="Pfam" id="PF00067">
    <property type="entry name" value="p450"/>
    <property type="match status" value="1"/>
</dbReference>
<evidence type="ECO:0000256" key="17">
    <source>
        <dbReference type="ARBA" id="ARBA00044265"/>
    </source>
</evidence>
<evidence type="ECO:0000256" key="10">
    <source>
        <dbReference type="ARBA" id="ARBA00023004"/>
    </source>
</evidence>
<dbReference type="GO" id="GO:0008610">
    <property type="term" value="P:lipid biosynthetic process"/>
    <property type="evidence" value="ECO:0007669"/>
    <property type="project" value="UniProtKB-ARBA"/>
</dbReference>
<evidence type="ECO:0000256" key="5">
    <source>
        <dbReference type="ARBA" id="ARBA00022617"/>
    </source>
</evidence>
<dbReference type="PANTHER" id="PTHR24289">
    <property type="entry name" value="STEROID 17-ALPHA-HYDROXYLASE/17,20 LYASE"/>
    <property type="match status" value="1"/>
</dbReference>
<dbReference type="PROSITE" id="PS00086">
    <property type="entry name" value="CYTOCHROME_P450"/>
    <property type="match status" value="1"/>
</dbReference>
<protein>
    <recommendedName>
        <fullName evidence="15">Steroid 21-hydroxylase</fullName>
        <ecNumber evidence="14">1.14.14.16</ecNumber>
    </recommendedName>
    <alternativeName>
        <fullName evidence="19">21-OHase</fullName>
    </alternativeName>
    <alternativeName>
        <fullName evidence="16">Cytochrome P-450c21</fullName>
    </alternativeName>
    <alternativeName>
        <fullName evidence="20">Cytochrome P450 21</fullName>
    </alternativeName>
    <alternativeName>
        <fullName evidence="18">Cytochrome P450 XXI</fullName>
    </alternativeName>
    <alternativeName>
        <fullName evidence="17">Cytochrome P450-C21</fullName>
    </alternativeName>
</protein>
<evidence type="ECO:0000256" key="2">
    <source>
        <dbReference type="ARBA" id="ARBA00004524"/>
    </source>
</evidence>
<dbReference type="FunFam" id="1.10.630.10:FF:000049">
    <property type="entry name" value="steroid 21-hydroxylase isoform X1"/>
    <property type="match status" value="1"/>
</dbReference>
<keyword evidence="23" id="KW-0812">Transmembrane</keyword>
<proteinExistence type="inferred from homology"/>
<dbReference type="GO" id="GO:0008289">
    <property type="term" value="F:lipid binding"/>
    <property type="evidence" value="ECO:0007669"/>
    <property type="project" value="UniProtKB-KW"/>
</dbReference>
<evidence type="ECO:0000256" key="13">
    <source>
        <dbReference type="ARBA" id="ARBA00023136"/>
    </source>
</evidence>
<dbReference type="InterPro" id="IPR017972">
    <property type="entry name" value="Cyt_P450_CS"/>
</dbReference>
<feature type="transmembrane region" description="Helical" evidence="23">
    <location>
        <begin position="7"/>
        <end position="27"/>
    </location>
</feature>
<dbReference type="GO" id="GO:0042448">
    <property type="term" value="P:progesterone metabolic process"/>
    <property type="evidence" value="ECO:0007669"/>
    <property type="project" value="TreeGrafter"/>
</dbReference>
<evidence type="ECO:0000256" key="7">
    <source>
        <dbReference type="ARBA" id="ARBA00022824"/>
    </source>
</evidence>
<comment type="caution">
    <text evidence="24">The sequence shown here is derived from an EMBL/GenBank/DDBJ whole genome shotgun (WGS) entry which is preliminary data.</text>
</comment>
<feature type="binding site" description="axial binding residue" evidence="21">
    <location>
        <position position="455"/>
    </location>
    <ligand>
        <name>heme</name>
        <dbReference type="ChEBI" id="CHEBI:30413"/>
    </ligand>
    <ligandPart>
        <name>Fe</name>
        <dbReference type="ChEBI" id="CHEBI:18248"/>
    </ligandPart>
</feature>
<dbReference type="InterPro" id="IPR001128">
    <property type="entry name" value="Cyt_P450"/>
</dbReference>
<keyword evidence="7" id="KW-0256">Endoplasmic reticulum</keyword>
<evidence type="ECO:0000256" key="23">
    <source>
        <dbReference type="SAM" id="Phobius"/>
    </source>
</evidence>
<dbReference type="GO" id="GO:0004508">
    <property type="term" value="F:steroid 17-alpha-monooxygenase activity"/>
    <property type="evidence" value="ECO:0007669"/>
    <property type="project" value="TreeGrafter"/>
</dbReference>
<keyword evidence="9 22" id="KW-0560">Oxidoreductase</keyword>
<evidence type="ECO:0000256" key="3">
    <source>
        <dbReference type="ARBA" id="ARBA00004586"/>
    </source>
</evidence>
<dbReference type="PRINTS" id="PR00463">
    <property type="entry name" value="EP450I"/>
</dbReference>
<dbReference type="GO" id="GO:0005789">
    <property type="term" value="C:endoplasmic reticulum membrane"/>
    <property type="evidence" value="ECO:0007669"/>
    <property type="project" value="UniProtKB-SubCell"/>
</dbReference>
<keyword evidence="11 22" id="KW-0503">Monooxygenase</keyword>
<dbReference type="SUPFAM" id="SSF48264">
    <property type="entry name" value="Cytochrome P450"/>
    <property type="match status" value="1"/>
</dbReference>
<dbReference type="OrthoDB" id="1055148at2759"/>
<evidence type="ECO:0000256" key="19">
    <source>
        <dbReference type="ARBA" id="ARBA00044304"/>
    </source>
</evidence>
<keyword evidence="6 21" id="KW-0479">Metal-binding</keyword>
<dbReference type="Proteomes" id="UP000275408">
    <property type="component" value="Unassembled WGS sequence"/>
</dbReference>
<keyword evidence="23" id="KW-1133">Transmembrane helix</keyword>
<evidence type="ECO:0000256" key="14">
    <source>
        <dbReference type="ARBA" id="ARBA00044040"/>
    </source>
</evidence>
<keyword evidence="10 21" id="KW-0408">Iron</keyword>
<comment type="cofactor">
    <cofactor evidence="21">
        <name>heme</name>
        <dbReference type="ChEBI" id="CHEBI:30413"/>
    </cofactor>
</comment>
<reference evidence="24 25" key="1">
    <citation type="journal article" date="2018" name="Sci. Rep.">
        <title>Comparative analysis of the Pocillopora damicornis genome highlights role of immune system in coral evolution.</title>
        <authorList>
            <person name="Cunning R."/>
            <person name="Bay R.A."/>
            <person name="Gillette P."/>
            <person name="Baker A.C."/>
            <person name="Traylor-Knowles N."/>
        </authorList>
    </citation>
    <scope>NUCLEOTIDE SEQUENCE [LARGE SCALE GENOMIC DNA]</scope>
    <source>
        <strain evidence="24">RSMAS</strain>
        <tissue evidence="24">Whole animal</tissue>
    </source>
</reference>
<dbReference type="EMBL" id="RCHS01004038">
    <property type="protein sequence ID" value="RMX38253.1"/>
    <property type="molecule type" value="Genomic_DNA"/>
</dbReference>
<sequence>MALFVEHLCLTNVVFAVLLVFMIYLLVEFYQFRGMPPGPRLTNLPFIGNLFSFDFDATTFQDAVVSLRKKYGRLFSLKLGSYKFVIAGSTEAVREVLVTKSSEYGGRPKTYSLRTLSLGFKNIAFSDGLSWKIHRRILISALRQHISNTAFIEERVTYTASKLLRFLEEQQQKDFDPADFLNQCIVEVLGRIIFGNDWDLSDPQINDLIHRNELGLKSYKDFQAMMFLDFFPLSQLFPFSSRKKIFGIFLSTLEIIRLKLRERMVTFDPQVPSSNLMDALLHAQKEAMEETETNEIKASLFSEDHLINTIQDMLTAGYETTAHALTFALGYLVQYPDYQYGIQKQLDDVVGRRRMPQLEDRPRLPLIHATIMESLRLGNVVPQALPHRAVQDTFLCGYRVPKDTIVYPDTEAIHLDPAFWKEPRLFNPYRHLDKDGNLITNQGNFYPFGAGRRVCPGETLAKLEMFVLLSWMLHKFTFLPEEGKGPPTITHRRAITQYPAPFKIRAMKRN</sequence>
<evidence type="ECO:0000256" key="6">
    <source>
        <dbReference type="ARBA" id="ARBA00022723"/>
    </source>
</evidence>
<dbReference type="GO" id="GO:0004509">
    <property type="term" value="F:steroid 21-monooxygenase activity"/>
    <property type="evidence" value="ECO:0007669"/>
    <property type="project" value="UniProtKB-EC"/>
</dbReference>
<keyword evidence="13 23" id="KW-0472">Membrane</keyword>
<name>A0A3M6TA84_POCDA</name>
<evidence type="ECO:0000256" key="11">
    <source>
        <dbReference type="ARBA" id="ARBA00023033"/>
    </source>
</evidence>
<comment type="subcellular location">
    <subcellularLocation>
        <location evidence="1">Endomembrane system</location>
        <topology evidence="1">Peripheral membrane protein</topology>
    </subcellularLocation>
    <subcellularLocation>
        <location evidence="3">Endoplasmic reticulum membrane</location>
    </subcellularLocation>
    <subcellularLocation>
        <location evidence="2">Microsome membrane</location>
    </subcellularLocation>
</comment>
<evidence type="ECO:0000256" key="8">
    <source>
        <dbReference type="ARBA" id="ARBA00022848"/>
    </source>
</evidence>
<accession>A0A3M6TA84</accession>
<evidence type="ECO:0000256" key="18">
    <source>
        <dbReference type="ARBA" id="ARBA00044282"/>
    </source>
</evidence>
<keyword evidence="12" id="KW-0446">Lipid-binding</keyword>
<evidence type="ECO:0000256" key="16">
    <source>
        <dbReference type="ARBA" id="ARBA00044217"/>
    </source>
</evidence>
<gene>
    <name evidence="24" type="ORF">pdam_00003323</name>
</gene>